<proteinExistence type="predicted"/>
<dbReference type="Proteomes" id="UP000663848">
    <property type="component" value="Unassembled WGS sequence"/>
</dbReference>
<evidence type="ECO:0000313" key="1">
    <source>
        <dbReference type="EMBL" id="CAF4796354.1"/>
    </source>
</evidence>
<reference evidence="1" key="1">
    <citation type="submission" date="2021-02" db="EMBL/GenBank/DDBJ databases">
        <authorList>
            <person name="Nowell W R."/>
        </authorList>
    </citation>
    <scope>NUCLEOTIDE SEQUENCE</scope>
</reference>
<feature type="non-terminal residue" evidence="1">
    <location>
        <position position="1"/>
    </location>
</feature>
<dbReference type="AlphaFoldDB" id="A0A821P4N2"/>
<name>A0A821P4N2_9BILA</name>
<organism evidence="1 2">
    <name type="scientific">Rotaria socialis</name>
    <dbReference type="NCBI Taxonomy" id="392032"/>
    <lineage>
        <taxon>Eukaryota</taxon>
        <taxon>Metazoa</taxon>
        <taxon>Spiralia</taxon>
        <taxon>Gnathifera</taxon>
        <taxon>Rotifera</taxon>
        <taxon>Eurotatoria</taxon>
        <taxon>Bdelloidea</taxon>
        <taxon>Philodinida</taxon>
        <taxon>Philodinidae</taxon>
        <taxon>Rotaria</taxon>
    </lineage>
</organism>
<comment type="caution">
    <text evidence="1">The sequence shown here is derived from an EMBL/GenBank/DDBJ whole genome shotgun (WGS) entry which is preliminary data.</text>
</comment>
<evidence type="ECO:0000313" key="2">
    <source>
        <dbReference type="Proteomes" id="UP000663848"/>
    </source>
</evidence>
<protein>
    <submittedName>
        <fullName evidence="1">Uncharacterized protein</fullName>
    </submittedName>
</protein>
<accession>A0A821P4N2</accession>
<dbReference type="EMBL" id="CAJOBR010004810">
    <property type="protein sequence ID" value="CAF4796354.1"/>
    <property type="molecule type" value="Genomic_DNA"/>
</dbReference>
<sequence length="163" mass="18053">DTPFIDTTRSTTTTIQTDLLEHFPESLSGRPLMSNGLNVTDVLSLHNDQVRLAQELMTKTNHLLETSKNFFNKTPIPPPPSTSLSTIVEQQSTPSPPSALPNFNMTNEFRITAGSPQITVKKAERRSNEINNVRATAIGLEFDCNNDAVAINSIKCLTKMWII</sequence>
<gene>
    <name evidence="1" type="ORF">QYT958_LOCUS23595</name>
</gene>